<reference evidence="2" key="1">
    <citation type="submission" date="2016-10" db="EMBL/GenBank/DDBJ databases">
        <authorList>
            <person name="Sun J."/>
        </authorList>
    </citation>
    <scope>NUCLEOTIDE SEQUENCE</scope>
    <source>
        <strain evidence="2">WH13</strain>
        <plasmid evidence="2">pWH13-4</plasmid>
    </source>
</reference>
<evidence type="ECO:0000256" key="1">
    <source>
        <dbReference type="ARBA" id="ARBA00023125"/>
    </source>
</evidence>
<evidence type="ECO:0008006" key="3">
    <source>
        <dbReference type="Google" id="ProtNLM"/>
    </source>
</evidence>
<protein>
    <recommendedName>
        <fullName evidence="3">Integrase</fullName>
    </recommendedName>
</protein>
<proteinExistence type="predicted"/>
<evidence type="ECO:0000313" key="2">
    <source>
        <dbReference type="EMBL" id="AQZ20442.1"/>
    </source>
</evidence>
<keyword evidence="1" id="KW-0238">DNA-binding</keyword>
<keyword evidence="2" id="KW-0614">Plasmid</keyword>
<sequence length="120" mass="13816">MIKRHPIAERYMDDITTVDIANYRDQRLAQINPRTGRQITGNTVRLELALLSSLFNIARVEWGTCRMNPVELVRKPKISSGRDRRLTFRRRTPTFAVFQRKKSGSLRHFSSGAGNSNATR</sequence>
<dbReference type="GO" id="GO:0003677">
    <property type="term" value="F:DNA binding"/>
    <property type="evidence" value="ECO:0007669"/>
    <property type="project" value="UniProtKB-KW"/>
</dbReference>
<dbReference type="InterPro" id="IPR011010">
    <property type="entry name" value="DNA_brk_join_enz"/>
</dbReference>
<name>A0A1U9XG84_ECOLX</name>
<dbReference type="AlphaFoldDB" id="A0A1U9XG84"/>
<organism evidence="2">
    <name type="scientific">Escherichia coli</name>
    <dbReference type="NCBI Taxonomy" id="562"/>
    <lineage>
        <taxon>Bacteria</taxon>
        <taxon>Pseudomonadati</taxon>
        <taxon>Pseudomonadota</taxon>
        <taxon>Gammaproteobacteria</taxon>
        <taxon>Enterobacterales</taxon>
        <taxon>Enterobacteriaceae</taxon>
        <taxon>Escherichia</taxon>
    </lineage>
</organism>
<dbReference type="Gene3D" id="1.10.150.130">
    <property type="match status" value="1"/>
</dbReference>
<geneLocation type="plasmid" evidence="2">
    <name>pWH13-4</name>
</geneLocation>
<dbReference type="EMBL" id="KY075656">
    <property type="protein sequence ID" value="AQZ20442.1"/>
    <property type="molecule type" value="Genomic_DNA"/>
</dbReference>
<gene>
    <name evidence="2" type="ORF">H13_00039</name>
</gene>
<dbReference type="InterPro" id="IPR010998">
    <property type="entry name" value="Integrase_recombinase_N"/>
</dbReference>
<accession>A0A1U9XG84</accession>
<dbReference type="SUPFAM" id="SSF56349">
    <property type="entry name" value="DNA breaking-rejoining enzymes"/>
    <property type="match status" value="1"/>
</dbReference>